<evidence type="ECO:0000313" key="3">
    <source>
        <dbReference type="Proteomes" id="UP000008022"/>
    </source>
</evidence>
<reference evidence="3" key="1">
    <citation type="submission" date="2013-06" db="EMBL/GenBank/DDBJ databases">
        <authorList>
            <person name="Zhao Q."/>
        </authorList>
    </citation>
    <scope>NUCLEOTIDE SEQUENCE</scope>
    <source>
        <strain evidence="3">cv. W1943</strain>
    </source>
</reference>
<keyword evidence="3" id="KW-1185">Reference proteome</keyword>
<reference evidence="2" key="2">
    <citation type="submission" date="2015-06" db="UniProtKB">
        <authorList>
            <consortium name="EnsemblPlants"/>
        </authorList>
    </citation>
    <scope>IDENTIFICATION</scope>
</reference>
<dbReference type="Gramene" id="ORUFI02G04430.1">
    <property type="protein sequence ID" value="ORUFI02G04430.1"/>
    <property type="gene ID" value="ORUFI02G04430"/>
</dbReference>
<feature type="region of interest" description="Disordered" evidence="1">
    <location>
        <begin position="25"/>
        <end position="228"/>
    </location>
</feature>
<evidence type="ECO:0000313" key="2">
    <source>
        <dbReference type="EnsemblPlants" id="ORUFI02G04430.1"/>
    </source>
</evidence>
<organism evidence="2 3">
    <name type="scientific">Oryza rufipogon</name>
    <name type="common">Brownbeard rice</name>
    <name type="synonym">Asian wild rice</name>
    <dbReference type="NCBI Taxonomy" id="4529"/>
    <lineage>
        <taxon>Eukaryota</taxon>
        <taxon>Viridiplantae</taxon>
        <taxon>Streptophyta</taxon>
        <taxon>Embryophyta</taxon>
        <taxon>Tracheophyta</taxon>
        <taxon>Spermatophyta</taxon>
        <taxon>Magnoliopsida</taxon>
        <taxon>Liliopsida</taxon>
        <taxon>Poales</taxon>
        <taxon>Poaceae</taxon>
        <taxon>BOP clade</taxon>
        <taxon>Oryzoideae</taxon>
        <taxon>Oryzeae</taxon>
        <taxon>Oryzinae</taxon>
        <taxon>Oryza</taxon>
    </lineage>
</organism>
<feature type="compositionally biased region" description="Gly residues" evidence="1">
    <location>
        <begin position="191"/>
        <end position="200"/>
    </location>
</feature>
<sequence length="228" mass="24601">MANLEASAARRGAALSLRWQLPLNSRGDESSGFGVPGPRGPSGWACPCRPGQSRRPSADGGGHAASWWRTTMMTAAGRKKREEEEEERTARWPAARCFPPTAAGGSVRGQARDARHHWIRAEDDRRHRIRAGDSPAEPVARYCRSPSPSPVAASIPEHKPQPQGRGWAPSLLRRRHLPSLASPPTRRRRQGGGGGGGGGMETRRSGLARSENNGERGEEVGTSKTTEN</sequence>
<name>A0A0E0NA27_ORYRU</name>
<dbReference type="EnsemblPlants" id="ORUFI02G04430.1">
    <property type="protein sequence ID" value="ORUFI02G04430.1"/>
    <property type="gene ID" value="ORUFI02G04430"/>
</dbReference>
<protein>
    <submittedName>
        <fullName evidence="2">Uncharacterized protein</fullName>
    </submittedName>
</protein>
<dbReference type="HOGENOM" id="CLU_1216462_0_0_1"/>
<dbReference type="Proteomes" id="UP000008022">
    <property type="component" value="Unassembled WGS sequence"/>
</dbReference>
<feature type="compositionally biased region" description="Basic and acidic residues" evidence="1">
    <location>
        <begin position="212"/>
        <end position="228"/>
    </location>
</feature>
<dbReference type="AlphaFoldDB" id="A0A0E0NA27"/>
<proteinExistence type="predicted"/>
<evidence type="ECO:0000256" key="1">
    <source>
        <dbReference type="SAM" id="MobiDB-lite"/>
    </source>
</evidence>
<accession>A0A0E0NA27</accession>